<evidence type="ECO:0000313" key="6">
    <source>
        <dbReference type="Proteomes" id="UP000734854"/>
    </source>
</evidence>
<dbReference type="PROSITE" id="PS51375">
    <property type="entry name" value="PPR"/>
    <property type="match status" value="1"/>
</dbReference>
<dbReference type="Proteomes" id="UP000734854">
    <property type="component" value="Unassembled WGS sequence"/>
</dbReference>
<evidence type="ECO:0000256" key="1">
    <source>
        <dbReference type="ARBA" id="ARBA00022737"/>
    </source>
</evidence>
<gene>
    <name evidence="5" type="ORF">ZIOFF_001607</name>
</gene>
<dbReference type="InterPro" id="IPR011990">
    <property type="entry name" value="TPR-like_helical_dom_sf"/>
</dbReference>
<feature type="transmembrane region" description="Helical" evidence="3">
    <location>
        <begin position="108"/>
        <end position="130"/>
    </location>
</feature>
<dbReference type="GO" id="GO:0004672">
    <property type="term" value="F:protein kinase activity"/>
    <property type="evidence" value="ECO:0007669"/>
    <property type="project" value="InterPro"/>
</dbReference>
<dbReference type="InterPro" id="IPR000719">
    <property type="entry name" value="Prot_kinase_dom"/>
</dbReference>
<sequence>MSLASNLNTDALVGIPTLRTMSFKNNSFGGAIPDLTKFAGLRSVYLSINRFSDEVPDGLYFSRYQFSGLISSSLACSARLLKLRIDDNQFDGRIPNFWQPGLWRSPGFIAGIILIYIAVSLAAIGSSFIFRRSQKQHTDAGGVLPTTQAAKIELVPANREEHASGRSGKKIPKEEQDQLAFVKEGRVKFNIQPVKFRLSLRHHADCKRMQCLEALHHLDEKEKKNCFPTVQIITTLIHGAGLAKNPHHARKLFDEMGERGLTPDRAAYNALVGAFVRADDLKSLLVIMDKMEKLDECERKKFQFKGSTIDKKLEVSEDIDMELEGNITDELHFLTSVEDELEVFDLRIIHRRNRTGFEENKANSPLPRICYKLTSRQCLEALEFLHHLRIFHCDLKPEDILSKSYNRCEIKSIDLGSSCFEYLYLCSLILIEPLKLL</sequence>
<reference evidence="5 6" key="1">
    <citation type="submission" date="2020-08" db="EMBL/GenBank/DDBJ databases">
        <title>Plant Genome Project.</title>
        <authorList>
            <person name="Zhang R.-G."/>
        </authorList>
    </citation>
    <scope>NUCLEOTIDE SEQUENCE [LARGE SCALE GENOMIC DNA]</scope>
    <source>
        <tissue evidence="5">Rhizome</tissue>
    </source>
</reference>
<dbReference type="InterPro" id="IPR002885">
    <property type="entry name" value="PPR_rpt"/>
</dbReference>
<dbReference type="SUPFAM" id="SSF52058">
    <property type="entry name" value="L domain-like"/>
    <property type="match status" value="1"/>
</dbReference>
<keyword evidence="6" id="KW-1185">Reference proteome</keyword>
<dbReference type="Pfam" id="PF00069">
    <property type="entry name" value="Pkinase"/>
    <property type="match status" value="1"/>
</dbReference>
<evidence type="ECO:0000256" key="3">
    <source>
        <dbReference type="SAM" id="Phobius"/>
    </source>
</evidence>
<name>A0A8J5LS89_ZINOF</name>
<dbReference type="Pfam" id="PF13041">
    <property type="entry name" value="PPR_2"/>
    <property type="match status" value="1"/>
</dbReference>
<dbReference type="Gene3D" id="1.25.40.10">
    <property type="entry name" value="Tetratricopeptide repeat domain"/>
    <property type="match status" value="1"/>
</dbReference>
<comment type="caution">
    <text evidence="5">The sequence shown here is derived from an EMBL/GenBank/DDBJ whole genome shotgun (WGS) entry which is preliminary data.</text>
</comment>
<feature type="repeat" description="PPR" evidence="2">
    <location>
        <begin position="229"/>
        <end position="263"/>
    </location>
</feature>
<dbReference type="Gene3D" id="1.10.510.10">
    <property type="entry name" value="Transferase(Phosphotransferase) domain 1"/>
    <property type="match status" value="1"/>
</dbReference>
<evidence type="ECO:0000259" key="4">
    <source>
        <dbReference type="Pfam" id="PF00069"/>
    </source>
</evidence>
<keyword evidence="3" id="KW-0812">Transmembrane</keyword>
<dbReference type="PANTHER" id="PTHR48007">
    <property type="entry name" value="LEUCINE-RICH REPEAT RECEPTOR-LIKE PROTEIN KINASE PXC1"/>
    <property type="match status" value="1"/>
</dbReference>
<dbReference type="SUPFAM" id="SSF56112">
    <property type="entry name" value="Protein kinase-like (PK-like)"/>
    <property type="match status" value="1"/>
</dbReference>
<evidence type="ECO:0000256" key="2">
    <source>
        <dbReference type="PROSITE-ProRule" id="PRU00708"/>
    </source>
</evidence>
<dbReference type="GO" id="GO:0005524">
    <property type="term" value="F:ATP binding"/>
    <property type="evidence" value="ECO:0007669"/>
    <property type="project" value="InterPro"/>
</dbReference>
<organism evidence="5 6">
    <name type="scientific">Zingiber officinale</name>
    <name type="common">Ginger</name>
    <name type="synonym">Amomum zingiber</name>
    <dbReference type="NCBI Taxonomy" id="94328"/>
    <lineage>
        <taxon>Eukaryota</taxon>
        <taxon>Viridiplantae</taxon>
        <taxon>Streptophyta</taxon>
        <taxon>Embryophyta</taxon>
        <taxon>Tracheophyta</taxon>
        <taxon>Spermatophyta</taxon>
        <taxon>Magnoliopsida</taxon>
        <taxon>Liliopsida</taxon>
        <taxon>Zingiberales</taxon>
        <taxon>Zingiberaceae</taxon>
        <taxon>Zingiber</taxon>
    </lineage>
</organism>
<dbReference type="EMBL" id="JACMSC010000001">
    <property type="protein sequence ID" value="KAG6536549.1"/>
    <property type="molecule type" value="Genomic_DNA"/>
</dbReference>
<keyword evidence="3" id="KW-1133">Transmembrane helix</keyword>
<protein>
    <recommendedName>
        <fullName evidence="4">Protein kinase domain-containing protein</fullName>
    </recommendedName>
</protein>
<accession>A0A8J5LS89</accession>
<feature type="domain" description="Protein kinase" evidence="4">
    <location>
        <begin position="368"/>
        <end position="419"/>
    </location>
</feature>
<evidence type="ECO:0000313" key="5">
    <source>
        <dbReference type="EMBL" id="KAG6536549.1"/>
    </source>
</evidence>
<keyword evidence="3" id="KW-0472">Membrane</keyword>
<dbReference type="PANTHER" id="PTHR48007:SF64">
    <property type="entry name" value="POLLEN RECEPTOR-LIKE KINASE 1"/>
    <property type="match status" value="1"/>
</dbReference>
<dbReference type="AlphaFoldDB" id="A0A8J5LS89"/>
<dbReference type="NCBIfam" id="TIGR00756">
    <property type="entry name" value="PPR"/>
    <property type="match status" value="1"/>
</dbReference>
<dbReference type="InterPro" id="IPR011009">
    <property type="entry name" value="Kinase-like_dom_sf"/>
</dbReference>
<dbReference type="InterPro" id="IPR046959">
    <property type="entry name" value="PRK1-6/SRF4-like"/>
</dbReference>
<dbReference type="Gene3D" id="3.80.10.10">
    <property type="entry name" value="Ribonuclease Inhibitor"/>
    <property type="match status" value="1"/>
</dbReference>
<proteinExistence type="predicted"/>
<keyword evidence="1" id="KW-0677">Repeat</keyword>
<dbReference type="InterPro" id="IPR032675">
    <property type="entry name" value="LRR_dom_sf"/>
</dbReference>